<organism evidence="1 2">
    <name type="scientific">Salinomyces thailandicus</name>
    <dbReference type="NCBI Taxonomy" id="706561"/>
    <lineage>
        <taxon>Eukaryota</taxon>
        <taxon>Fungi</taxon>
        <taxon>Dikarya</taxon>
        <taxon>Ascomycota</taxon>
        <taxon>Pezizomycotina</taxon>
        <taxon>Dothideomycetes</taxon>
        <taxon>Dothideomycetidae</taxon>
        <taxon>Mycosphaerellales</taxon>
        <taxon>Teratosphaeriaceae</taxon>
        <taxon>Salinomyces</taxon>
    </lineage>
</organism>
<gene>
    <name evidence="1" type="ORF">B0A50_05657</name>
</gene>
<dbReference type="EMBL" id="NAJL01000032">
    <property type="protein sequence ID" value="TKA25902.1"/>
    <property type="molecule type" value="Genomic_DNA"/>
</dbReference>
<reference evidence="1 2" key="1">
    <citation type="submission" date="2017-03" db="EMBL/GenBank/DDBJ databases">
        <title>Genomes of endolithic fungi from Antarctica.</title>
        <authorList>
            <person name="Coleine C."/>
            <person name="Masonjones S."/>
            <person name="Stajich J.E."/>
        </authorList>
    </citation>
    <scope>NUCLEOTIDE SEQUENCE [LARGE SCALE GENOMIC DNA]</scope>
    <source>
        <strain evidence="1 2">CCFEE 6315</strain>
    </source>
</reference>
<evidence type="ECO:0000313" key="1">
    <source>
        <dbReference type="EMBL" id="TKA25902.1"/>
    </source>
</evidence>
<protein>
    <recommendedName>
        <fullName evidence="3">SprT-like domain-containing protein</fullName>
    </recommendedName>
</protein>
<name>A0A4U0TV87_9PEZI</name>
<sequence>MLFHDIVEPFPDTAISECFRAHANTGSACSELQILQDSNLDPRHPAYRRLPPLLDMRQAHNRLFEHSFSDEASPGWQAALQRYKQVMSGPYGSTDLPIKMFNDLDTLIFHGDLKHRVNMKWEACDKVGISQSFGGTLLGLTIPPTTWSVPRIRIRINIDVDWRQLPRKMLIGTVVHEMLHAYYYVHCGVAGYQDVVTERGMDISHGVFFYSAGKRIEQRWGLELFDLQGA</sequence>
<evidence type="ECO:0008006" key="3">
    <source>
        <dbReference type="Google" id="ProtNLM"/>
    </source>
</evidence>
<comment type="caution">
    <text evidence="1">The sequence shown here is derived from an EMBL/GenBank/DDBJ whole genome shotgun (WGS) entry which is preliminary data.</text>
</comment>
<dbReference type="Proteomes" id="UP000308549">
    <property type="component" value="Unassembled WGS sequence"/>
</dbReference>
<evidence type="ECO:0000313" key="2">
    <source>
        <dbReference type="Proteomes" id="UP000308549"/>
    </source>
</evidence>
<accession>A0A4U0TV87</accession>
<dbReference type="AlphaFoldDB" id="A0A4U0TV87"/>
<dbReference type="OrthoDB" id="5236983at2759"/>
<keyword evidence="2" id="KW-1185">Reference proteome</keyword>
<proteinExistence type="predicted"/>